<dbReference type="Proteomes" id="UP001345219">
    <property type="component" value="Chromosome 17"/>
</dbReference>
<accession>A0AAN7K8C8</accession>
<evidence type="ECO:0000313" key="1">
    <source>
        <dbReference type="EMBL" id="KAK4759653.1"/>
    </source>
</evidence>
<gene>
    <name evidence="1" type="ORF">SAY87_022784</name>
</gene>
<keyword evidence="2" id="KW-1185">Reference proteome</keyword>
<dbReference type="PANTHER" id="PTHR34133">
    <property type="entry name" value="OS07G0633000 PROTEIN"/>
    <property type="match status" value="1"/>
</dbReference>
<comment type="caution">
    <text evidence="1">The sequence shown here is derived from an EMBL/GenBank/DDBJ whole genome shotgun (WGS) entry which is preliminary data.</text>
</comment>
<name>A0AAN7K8C8_9MYRT</name>
<dbReference type="PANTHER" id="PTHR34133:SF8">
    <property type="entry name" value="OS07G0633000 PROTEIN"/>
    <property type="match status" value="1"/>
</dbReference>
<proteinExistence type="predicted"/>
<protein>
    <submittedName>
        <fullName evidence="1">Uncharacterized protein</fullName>
    </submittedName>
</protein>
<organism evidence="1 2">
    <name type="scientific">Trapa incisa</name>
    <dbReference type="NCBI Taxonomy" id="236973"/>
    <lineage>
        <taxon>Eukaryota</taxon>
        <taxon>Viridiplantae</taxon>
        <taxon>Streptophyta</taxon>
        <taxon>Embryophyta</taxon>
        <taxon>Tracheophyta</taxon>
        <taxon>Spermatophyta</taxon>
        <taxon>Magnoliopsida</taxon>
        <taxon>eudicotyledons</taxon>
        <taxon>Gunneridae</taxon>
        <taxon>Pentapetalae</taxon>
        <taxon>rosids</taxon>
        <taxon>malvids</taxon>
        <taxon>Myrtales</taxon>
        <taxon>Lythraceae</taxon>
        <taxon>Trapa</taxon>
    </lineage>
</organism>
<reference evidence="1 2" key="1">
    <citation type="journal article" date="2023" name="Hortic Res">
        <title>Pangenome of water caltrop reveals structural variations and asymmetric subgenome divergence after allopolyploidization.</title>
        <authorList>
            <person name="Zhang X."/>
            <person name="Chen Y."/>
            <person name="Wang L."/>
            <person name="Yuan Y."/>
            <person name="Fang M."/>
            <person name="Shi L."/>
            <person name="Lu R."/>
            <person name="Comes H.P."/>
            <person name="Ma Y."/>
            <person name="Chen Y."/>
            <person name="Huang G."/>
            <person name="Zhou Y."/>
            <person name="Zheng Z."/>
            <person name="Qiu Y."/>
        </authorList>
    </citation>
    <scope>NUCLEOTIDE SEQUENCE [LARGE SCALE GENOMIC DNA]</scope>
    <source>
        <tissue evidence="1">Roots</tissue>
    </source>
</reference>
<dbReference type="AlphaFoldDB" id="A0AAN7K8C8"/>
<dbReference type="Pfam" id="PF09366">
    <property type="entry name" value="DUF1997"/>
    <property type="match status" value="1"/>
</dbReference>
<evidence type="ECO:0000313" key="2">
    <source>
        <dbReference type="Proteomes" id="UP001345219"/>
    </source>
</evidence>
<dbReference type="EMBL" id="JAXIOK010000011">
    <property type="protein sequence ID" value="KAK4759653.1"/>
    <property type="molecule type" value="Genomic_DNA"/>
</dbReference>
<sequence>MGEVGAAGSLGFRVGSEFIRGNMKLQQQQHEQLILKGRACPPTGLCGLRSGKPLAVRSEAGKEKPSTYTSRIATDIPLYEAPGASFDQYLEDKPRVFEAMFPDKRRSQRLNEEEWRVQMLPIQFLFLTVWPQIDMRLRLRSKGKGYPPGVPLDVSRVLELDIVRWELHGLENVLKPSHFSLGVRGALYPARREMKTRLKGQLEMSISFILPPVLALVPGDALQGVADSVLKRLVENMKSKVNSSLLADYSKFKRERPRVSVVQTELKGTS</sequence>
<dbReference type="InterPro" id="IPR018971">
    <property type="entry name" value="DUF1997"/>
</dbReference>